<dbReference type="AlphaFoldDB" id="A0A813D7F4"/>
<dbReference type="EMBL" id="CAJNNV010000176">
    <property type="protein sequence ID" value="CAE8581711.1"/>
    <property type="molecule type" value="Genomic_DNA"/>
</dbReference>
<accession>A0A813D7F4</accession>
<protein>
    <recommendedName>
        <fullName evidence="3">ATP-grasp domain-containing protein</fullName>
    </recommendedName>
</protein>
<keyword evidence="2" id="KW-1185">Reference proteome</keyword>
<evidence type="ECO:0008006" key="3">
    <source>
        <dbReference type="Google" id="ProtNLM"/>
    </source>
</evidence>
<name>A0A813D7F4_POLGL</name>
<evidence type="ECO:0000313" key="1">
    <source>
        <dbReference type="EMBL" id="CAE8581711.1"/>
    </source>
</evidence>
<reference evidence="1" key="1">
    <citation type="submission" date="2021-02" db="EMBL/GenBank/DDBJ databases">
        <authorList>
            <person name="Dougan E. K."/>
            <person name="Rhodes N."/>
            <person name="Thang M."/>
            <person name="Chan C."/>
        </authorList>
    </citation>
    <scope>NUCLEOTIDE SEQUENCE</scope>
</reference>
<dbReference type="SUPFAM" id="SSF56059">
    <property type="entry name" value="Glutathione synthetase ATP-binding domain-like"/>
    <property type="match status" value="1"/>
</dbReference>
<evidence type="ECO:0000313" key="2">
    <source>
        <dbReference type="Proteomes" id="UP000654075"/>
    </source>
</evidence>
<dbReference type="Proteomes" id="UP000654075">
    <property type="component" value="Unassembled WGS sequence"/>
</dbReference>
<dbReference type="OrthoDB" id="432907at2759"/>
<organism evidence="1 2">
    <name type="scientific">Polarella glacialis</name>
    <name type="common">Dinoflagellate</name>
    <dbReference type="NCBI Taxonomy" id="89957"/>
    <lineage>
        <taxon>Eukaryota</taxon>
        <taxon>Sar</taxon>
        <taxon>Alveolata</taxon>
        <taxon>Dinophyceae</taxon>
        <taxon>Suessiales</taxon>
        <taxon>Suessiaceae</taxon>
        <taxon>Polarella</taxon>
    </lineage>
</organism>
<proteinExistence type="predicted"/>
<gene>
    <name evidence="1" type="ORF">PGLA1383_LOCUS731</name>
</gene>
<comment type="caution">
    <text evidence="1">The sequence shown here is derived from an EMBL/GenBank/DDBJ whole genome shotgun (WGS) entry which is preliminary data.</text>
</comment>
<sequence length="117" mass="13444">MLFVILGRRLSVSLLVSKGQILHAILMSYEYDEEAYVWPKVKEVRKELISDIPTEHVEVMRRFLAGYSGICNFNYKVRADGTMAIFEINTRIGADLACDVPRQRAASLFRRLDEKCS</sequence>